<sequence>MACGVPVLATEVGGLPEVVVHGQTGMLFPLGEHAMAADMAVELLSDPPRHRAMRQASIRHARQFDVDDIISAYEDLYQYQAQAMALDGA</sequence>
<proteinExistence type="predicted"/>
<dbReference type="GO" id="GO:0016757">
    <property type="term" value="F:glycosyltransferase activity"/>
    <property type="evidence" value="ECO:0007669"/>
    <property type="project" value="InterPro"/>
</dbReference>
<accession>W4M5W1</accession>
<dbReference type="EMBL" id="AZHX01000989">
    <property type="protein sequence ID" value="ETX05291.1"/>
    <property type="molecule type" value="Genomic_DNA"/>
</dbReference>
<dbReference type="Pfam" id="PF00534">
    <property type="entry name" value="Glycos_transf_1"/>
    <property type="match status" value="1"/>
</dbReference>
<keyword evidence="3" id="KW-1185">Reference proteome</keyword>
<protein>
    <recommendedName>
        <fullName evidence="1">Glycosyl transferase family 1 domain-containing protein</fullName>
    </recommendedName>
</protein>
<evidence type="ECO:0000313" key="3">
    <source>
        <dbReference type="Proteomes" id="UP000019140"/>
    </source>
</evidence>
<dbReference type="InterPro" id="IPR001296">
    <property type="entry name" value="Glyco_trans_1"/>
</dbReference>
<dbReference type="SUPFAM" id="SSF53756">
    <property type="entry name" value="UDP-Glycosyltransferase/glycogen phosphorylase"/>
    <property type="match status" value="1"/>
</dbReference>
<evidence type="ECO:0000313" key="2">
    <source>
        <dbReference type="EMBL" id="ETX05291.1"/>
    </source>
</evidence>
<evidence type="ECO:0000259" key="1">
    <source>
        <dbReference type="Pfam" id="PF00534"/>
    </source>
</evidence>
<dbReference type="PANTHER" id="PTHR12526">
    <property type="entry name" value="GLYCOSYLTRANSFERASE"/>
    <property type="match status" value="1"/>
</dbReference>
<gene>
    <name evidence="2" type="ORF">ETSY2_23820</name>
</gene>
<comment type="caution">
    <text evidence="2">The sequence shown here is derived from an EMBL/GenBank/DDBJ whole genome shotgun (WGS) entry which is preliminary data.</text>
</comment>
<dbReference type="Proteomes" id="UP000019140">
    <property type="component" value="Unassembled WGS sequence"/>
</dbReference>
<organism evidence="2 3">
    <name type="scientific">Candidatus Entotheonella gemina</name>
    <dbReference type="NCBI Taxonomy" id="1429439"/>
    <lineage>
        <taxon>Bacteria</taxon>
        <taxon>Pseudomonadati</taxon>
        <taxon>Nitrospinota/Tectimicrobiota group</taxon>
        <taxon>Candidatus Tectimicrobiota</taxon>
        <taxon>Candidatus Entotheonellia</taxon>
        <taxon>Candidatus Entotheonellales</taxon>
        <taxon>Candidatus Entotheonellaceae</taxon>
        <taxon>Candidatus Entotheonella</taxon>
    </lineage>
</organism>
<dbReference type="AlphaFoldDB" id="W4M5W1"/>
<dbReference type="Gene3D" id="3.40.50.2000">
    <property type="entry name" value="Glycogen Phosphorylase B"/>
    <property type="match status" value="2"/>
</dbReference>
<feature type="domain" description="Glycosyl transferase family 1" evidence="1">
    <location>
        <begin position="1"/>
        <end position="57"/>
    </location>
</feature>
<dbReference type="HOGENOM" id="CLU_175629_0_0_7"/>
<name>W4M5W1_9BACT</name>
<reference evidence="2 3" key="1">
    <citation type="journal article" date="2014" name="Nature">
        <title>An environmental bacterial taxon with a large and distinct metabolic repertoire.</title>
        <authorList>
            <person name="Wilson M.C."/>
            <person name="Mori T."/>
            <person name="Ruckert C."/>
            <person name="Uria A.R."/>
            <person name="Helf M.J."/>
            <person name="Takada K."/>
            <person name="Gernert C."/>
            <person name="Steffens U.A."/>
            <person name="Heycke N."/>
            <person name="Schmitt S."/>
            <person name="Rinke C."/>
            <person name="Helfrich E.J."/>
            <person name="Brachmann A.O."/>
            <person name="Gurgui C."/>
            <person name="Wakimoto T."/>
            <person name="Kracht M."/>
            <person name="Crusemann M."/>
            <person name="Hentschel U."/>
            <person name="Abe I."/>
            <person name="Matsunaga S."/>
            <person name="Kalinowski J."/>
            <person name="Takeyama H."/>
            <person name="Piel J."/>
        </authorList>
    </citation>
    <scope>NUCLEOTIDE SEQUENCE [LARGE SCALE GENOMIC DNA]</scope>
    <source>
        <strain evidence="3">TSY2</strain>
    </source>
</reference>